<dbReference type="InterPro" id="IPR025944">
    <property type="entry name" value="Sigma_54_int_dom_CS"/>
</dbReference>
<reference evidence="9 10" key="1">
    <citation type="submission" date="2016-10" db="EMBL/GenBank/DDBJ databases">
        <authorList>
            <person name="de Groot N.N."/>
        </authorList>
    </citation>
    <scope>NUCLEOTIDE SEQUENCE [LARGE SCALE GENOMIC DNA]</scope>
    <source>
        <strain evidence="9 10">SLAS-1</strain>
    </source>
</reference>
<evidence type="ECO:0000313" key="10">
    <source>
        <dbReference type="Proteomes" id="UP000199476"/>
    </source>
</evidence>
<gene>
    <name evidence="9" type="ORF">SAMN04488692_11347</name>
</gene>
<evidence type="ECO:0000259" key="8">
    <source>
        <dbReference type="PROSITE" id="PS50112"/>
    </source>
</evidence>
<dbReference type="InterPro" id="IPR035965">
    <property type="entry name" value="PAS-like_dom_sf"/>
</dbReference>
<dbReference type="Pfam" id="PF25601">
    <property type="entry name" value="AAA_lid_14"/>
    <property type="match status" value="1"/>
</dbReference>
<keyword evidence="4" id="KW-0238">DNA-binding</keyword>
<dbReference type="GO" id="GO:0043565">
    <property type="term" value="F:sequence-specific DNA binding"/>
    <property type="evidence" value="ECO:0007669"/>
    <property type="project" value="InterPro"/>
</dbReference>
<dbReference type="PROSITE" id="PS00676">
    <property type="entry name" value="SIGMA54_INTERACT_2"/>
    <property type="match status" value="1"/>
</dbReference>
<dbReference type="PROSITE" id="PS00675">
    <property type="entry name" value="SIGMA54_INTERACT_1"/>
    <property type="match status" value="1"/>
</dbReference>
<dbReference type="InterPro" id="IPR027417">
    <property type="entry name" value="P-loop_NTPase"/>
</dbReference>
<dbReference type="Pfam" id="PF00158">
    <property type="entry name" value="Sigma54_activat"/>
    <property type="match status" value="1"/>
</dbReference>
<dbReference type="InterPro" id="IPR003593">
    <property type="entry name" value="AAA+_ATPase"/>
</dbReference>
<dbReference type="NCBIfam" id="TIGR00229">
    <property type="entry name" value="sensory_box"/>
    <property type="match status" value="2"/>
</dbReference>
<keyword evidence="3" id="KW-0805">Transcription regulation</keyword>
<dbReference type="SMART" id="SM00382">
    <property type="entry name" value="AAA"/>
    <property type="match status" value="1"/>
</dbReference>
<feature type="coiled-coil region" evidence="6">
    <location>
        <begin position="246"/>
        <end position="273"/>
    </location>
</feature>
<evidence type="ECO:0000256" key="2">
    <source>
        <dbReference type="ARBA" id="ARBA00022840"/>
    </source>
</evidence>
<dbReference type="InterPro" id="IPR002078">
    <property type="entry name" value="Sigma_54_int"/>
</dbReference>
<dbReference type="Gene3D" id="3.40.50.300">
    <property type="entry name" value="P-loop containing nucleotide triphosphate hydrolases"/>
    <property type="match status" value="1"/>
</dbReference>
<dbReference type="Gene3D" id="1.10.10.60">
    <property type="entry name" value="Homeodomain-like"/>
    <property type="match status" value="1"/>
</dbReference>
<feature type="domain" description="PAS" evidence="8">
    <location>
        <begin position="138"/>
        <end position="183"/>
    </location>
</feature>
<feature type="domain" description="Sigma-54 factor interaction" evidence="7">
    <location>
        <begin position="272"/>
        <end position="502"/>
    </location>
</feature>
<sequence length="589" mass="66589">MAESKKILNLQEELERLRRENLKKDVIINSTHDGMIAIDSDYRVELYNQAAEKILQIPRQEVLNRHVRDVIPNTRLHIILESGRAELQKTQEVGDITIVTNRVPVRDQNGEIIGAAAVFRDKTEVVELAEEITDLKEVRSMLKAIINSTQDAISVVDSDGQGILINPAYTRLTGLTEEDVIGKPADVDIAEGESMHYQVLETEEPVRGERLKVGPQKKEVIVDVAPIKVDGELKGSVGVIHDVSQIKRLTRELDEAKRKLRELQARYSFEDIVGSSDTMRAVINRAKKASRTPATVLLRGESGTGKELFAHAIHNRSDRGDYKFVRVNCNSLADNLLESELFGYEEGAFTGAKEGGKKGLFEEADGGTIFLDEIGKISKNLQIKLLRVLQEKEIIRVGGTHPLNVDVRMIMATNVNLERAVQKGEFREDLYYRLNVFPLTIPPLRERKEDIPPLVHNIIRKFNQEYGRAVEDCTSEVIEKLTEYHWPGNVRELENVIGQAMIHMQMEEEIIRPEHLPGLEIRDQPPEAATDRIPSSLEDRSLKEIMDETEKNLIIEALNSTEGSRKKAAEKLGISVRSLYYKMDKYGID</sequence>
<dbReference type="InterPro" id="IPR025662">
    <property type="entry name" value="Sigma_54_int_dom_ATP-bd_1"/>
</dbReference>
<dbReference type="PANTHER" id="PTHR32071">
    <property type="entry name" value="TRANSCRIPTIONAL REGULATORY PROTEIN"/>
    <property type="match status" value="1"/>
</dbReference>
<evidence type="ECO:0000256" key="5">
    <source>
        <dbReference type="ARBA" id="ARBA00023163"/>
    </source>
</evidence>
<name>A0A1G9PK43_9FIRM</name>
<accession>A0A1G9PK43</accession>
<dbReference type="STRING" id="321763.SAMN04488692_11347"/>
<dbReference type="SUPFAM" id="SSF55785">
    <property type="entry name" value="PYP-like sensor domain (PAS domain)"/>
    <property type="match status" value="2"/>
</dbReference>
<dbReference type="GO" id="GO:0006355">
    <property type="term" value="P:regulation of DNA-templated transcription"/>
    <property type="evidence" value="ECO:0007669"/>
    <property type="project" value="InterPro"/>
</dbReference>
<keyword evidence="5" id="KW-0804">Transcription</keyword>
<keyword evidence="1" id="KW-0547">Nucleotide-binding</keyword>
<dbReference type="SUPFAM" id="SSF52540">
    <property type="entry name" value="P-loop containing nucleoside triphosphate hydrolases"/>
    <property type="match status" value="1"/>
</dbReference>
<dbReference type="Proteomes" id="UP000199476">
    <property type="component" value="Unassembled WGS sequence"/>
</dbReference>
<evidence type="ECO:0000256" key="3">
    <source>
        <dbReference type="ARBA" id="ARBA00023015"/>
    </source>
</evidence>
<dbReference type="Pfam" id="PF00989">
    <property type="entry name" value="PAS"/>
    <property type="match status" value="2"/>
</dbReference>
<dbReference type="InterPro" id="IPR013767">
    <property type="entry name" value="PAS_fold"/>
</dbReference>
<dbReference type="InterPro" id="IPR000014">
    <property type="entry name" value="PAS"/>
</dbReference>
<dbReference type="PROSITE" id="PS50045">
    <property type="entry name" value="SIGMA54_INTERACT_4"/>
    <property type="match status" value="1"/>
</dbReference>
<dbReference type="Gene3D" id="3.30.450.20">
    <property type="entry name" value="PAS domain"/>
    <property type="match status" value="2"/>
</dbReference>
<dbReference type="FunFam" id="3.40.50.300:FF:000006">
    <property type="entry name" value="DNA-binding transcriptional regulator NtrC"/>
    <property type="match status" value="1"/>
</dbReference>
<proteinExistence type="predicted"/>
<dbReference type="CDD" id="cd00130">
    <property type="entry name" value="PAS"/>
    <property type="match status" value="2"/>
</dbReference>
<dbReference type="InterPro" id="IPR058031">
    <property type="entry name" value="AAA_lid_NorR"/>
</dbReference>
<dbReference type="Gene3D" id="1.10.8.60">
    <property type="match status" value="1"/>
</dbReference>
<dbReference type="Pfam" id="PF02954">
    <property type="entry name" value="HTH_8"/>
    <property type="match status" value="1"/>
</dbReference>
<evidence type="ECO:0000256" key="6">
    <source>
        <dbReference type="SAM" id="Coils"/>
    </source>
</evidence>
<dbReference type="PROSITE" id="PS00688">
    <property type="entry name" value="SIGMA54_INTERACT_3"/>
    <property type="match status" value="1"/>
</dbReference>
<protein>
    <submittedName>
        <fullName evidence="9">PAS domain S-box-containing protein</fullName>
    </submittedName>
</protein>
<dbReference type="PRINTS" id="PR01590">
    <property type="entry name" value="HTHFIS"/>
</dbReference>
<organism evidence="9 10">
    <name type="scientific">Halarsenatibacter silvermanii</name>
    <dbReference type="NCBI Taxonomy" id="321763"/>
    <lineage>
        <taxon>Bacteria</taxon>
        <taxon>Bacillati</taxon>
        <taxon>Bacillota</taxon>
        <taxon>Clostridia</taxon>
        <taxon>Halanaerobiales</taxon>
        <taxon>Halarsenatibacteraceae</taxon>
        <taxon>Halarsenatibacter</taxon>
    </lineage>
</organism>
<dbReference type="SUPFAM" id="SSF46689">
    <property type="entry name" value="Homeodomain-like"/>
    <property type="match status" value="1"/>
</dbReference>
<dbReference type="RefSeq" id="WP_089760528.1">
    <property type="nucleotide sequence ID" value="NZ_FNGO01000013.1"/>
</dbReference>
<dbReference type="EMBL" id="FNGO01000013">
    <property type="protein sequence ID" value="SDL99170.1"/>
    <property type="molecule type" value="Genomic_DNA"/>
</dbReference>
<dbReference type="CDD" id="cd00009">
    <property type="entry name" value="AAA"/>
    <property type="match status" value="1"/>
</dbReference>
<keyword evidence="6" id="KW-0175">Coiled coil</keyword>
<dbReference type="PROSITE" id="PS50112">
    <property type="entry name" value="PAS"/>
    <property type="match status" value="2"/>
</dbReference>
<dbReference type="AlphaFoldDB" id="A0A1G9PK43"/>
<dbReference type="InterPro" id="IPR009057">
    <property type="entry name" value="Homeodomain-like_sf"/>
</dbReference>
<dbReference type="InterPro" id="IPR025943">
    <property type="entry name" value="Sigma_54_int_dom_ATP-bd_2"/>
</dbReference>
<keyword evidence="10" id="KW-1185">Reference proteome</keyword>
<feature type="domain" description="PAS" evidence="8">
    <location>
        <begin position="27"/>
        <end position="71"/>
    </location>
</feature>
<dbReference type="InterPro" id="IPR002197">
    <property type="entry name" value="HTH_Fis"/>
</dbReference>
<keyword evidence="2" id="KW-0067">ATP-binding</keyword>
<dbReference type="SMART" id="SM00091">
    <property type="entry name" value="PAS"/>
    <property type="match status" value="2"/>
</dbReference>
<evidence type="ECO:0000256" key="1">
    <source>
        <dbReference type="ARBA" id="ARBA00022741"/>
    </source>
</evidence>
<evidence type="ECO:0000259" key="7">
    <source>
        <dbReference type="PROSITE" id="PS50045"/>
    </source>
</evidence>
<evidence type="ECO:0000256" key="4">
    <source>
        <dbReference type="ARBA" id="ARBA00023125"/>
    </source>
</evidence>
<dbReference type="GO" id="GO:0005524">
    <property type="term" value="F:ATP binding"/>
    <property type="evidence" value="ECO:0007669"/>
    <property type="project" value="UniProtKB-KW"/>
</dbReference>
<dbReference type="PANTHER" id="PTHR32071:SF121">
    <property type="entry name" value="SIGMA L-DEPENDENT TRANSCRIPTIONAL REGULATOR YQIR-RELATED"/>
    <property type="match status" value="1"/>
</dbReference>
<dbReference type="OrthoDB" id="9803970at2"/>
<evidence type="ECO:0000313" key="9">
    <source>
        <dbReference type="EMBL" id="SDL99170.1"/>
    </source>
</evidence>